<protein>
    <submittedName>
        <fullName evidence="2">Alcohol dehydrogenase (EC)</fullName>
        <ecNumber evidence="2">1.1.1.1</ecNumber>
    </submittedName>
</protein>
<dbReference type="InterPro" id="IPR011032">
    <property type="entry name" value="GroES-like_sf"/>
</dbReference>
<dbReference type="InterPro" id="IPR036291">
    <property type="entry name" value="NAD(P)-bd_dom_sf"/>
</dbReference>
<organism evidence="2">
    <name type="scientific">uncultured Aureispira sp</name>
    <dbReference type="NCBI Taxonomy" id="1331704"/>
    <lineage>
        <taxon>Bacteria</taxon>
        <taxon>Pseudomonadati</taxon>
        <taxon>Bacteroidota</taxon>
        <taxon>Saprospiria</taxon>
        <taxon>Saprospirales</taxon>
        <taxon>Saprospiraceae</taxon>
        <taxon>Aureispira</taxon>
        <taxon>environmental samples</taxon>
    </lineage>
</organism>
<evidence type="ECO:0000259" key="1">
    <source>
        <dbReference type="SMART" id="SM00829"/>
    </source>
</evidence>
<dbReference type="InterPro" id="IPR013149">
    <property type="entry name" value="ADH-like_C"/>
</dbReference>
<keyword evidence="2" id="KW-0560">Oxidoreductase</keyword>
<dbReference type="PANTHER" id="PTHR45033">
    <property type="match status" value="1"/>
</dbReference>
<evidence type="ECO:0000313" key="2">
    <source>
        <dbReference type="EMBL" id="CAA6821715.1"/>
    </source>
</evidence>
<dbReference type="GO" id="GO:0004022">
    <property type="term" value="F:alcohol dehydrogenase (NAD+) activity"/>
    <property type="evidence" value="ECO:0007669"/>
    <property type="project" value="UniProtKB-EC"/>
</dbReference>
<dbReference type="AlphaFoldDB" id="A0A6S6TQY8"/>
<dbReference type="Pfam" id="PF00107">
    <property type="entry name" value="ADH_zinc_N"/>
    <property type="match status" value="1"/>
</dbReference>
<proteinExistence type="predicted"/>
<dbReference type="PANTHER" id="PTHR45033:SF3">
    <property type="entry name" value="DEHYDROGENASE, PUTATIVE (AFU_ORTHOLOGUE AFUA_2G13270)-RELATED"/>
    <property type="match status" value="1"/>
</dbReference>
<name>A0A6S6TQY8_9BACT</name>
<gene>
    <name evidence="2" type="ORF">HELGO_WM45698</name>
</gene>
<dbReference type="SMART" id="SM00829">
    <property type="entry name" value="PKS_ER"/>
    <property type="match status" value="1"/>
</dbReference>
<sequence length="331" mass="35482">MKALILQAAKEPISCQENPKPIPTQGQVLVKIHAAAINHRDVYITQGLYPGVVTPIILGSDGAGEIVALGEGVESSWLNQPVVLNPSIGWEDASSVQPKDYQILGMPEHGCFAEYIAVDLKQVHKKPSHLSSEQAAALPLAGLTAYRALFSRAQVQKNERVLISGIGGGVALLACQLAIAAGAEVYVTSSSVEKIDQAIALGAKGGVNYKEENWHKTLLEKASGGFDVIIDSAGGDGFKYFLDLANMGGRIVFYGGTRGSFKVNPQKVFWKQLSLLGSTMGNSKEFGQMLDFVAQTKLIPVVDSTWILEEGAAAFDYMDQGKQFGKIVFKI</sequence>
<dbReference type="EC" id="1.1.1.1" evidence="2"/>
<reference evidence="2" key="1">
    <citation type="submission" date="2020-01" db="EMBL/GenBank/DDBJ databases">
        <authorList>
            <person name="Meier V. D."/>
            <person name="Meier V D."/>
        </authorList>
    </citation>
    <scope>NUCLEOTIDE SEQUENCE</scope>
    <source>
        <strain evidence="2">HLG_WM_MAG_10</strain>
    </source>
</reference>
<dbReference type="InterPro" id="IPR013154">
    <property type="entry name" value="ADH-like_N"/>
</dbReference>
<dbReference type="Gene3D" id="3.90.180.10">
    <property type="entry name" value="Medium-chain alcohol dehydrogenases, catalytic domain"/>
    <property type="match status" value="1"/>
</dbReference>
<dbReference type="SUPFAM" id="SSF50129">
    <property type="entry name" value="GroES-like"/>
    <property type="match status" value="1"/>
</dbReference>
<dbReference type="EMBL" id="CACVAQ010000301">
    <property type="protein sequence ID" value="CAA6821715.1"/>
    <property type="molecule type" value="Genomic_DNA"/>
</dbReference>
<dbReference type="InterPro" id="IPR020843">
    <property type="entry name" value="ER"/>
</dbReference>
<feature type="non-terminal residue" evidence="2">
    <location>
        <position position="331"/>
    </location>
</feature>
<dbReference type="Gene3D" id="3.40.50.720">
    <property type="entry name" value="NAD(P)-binding Rossmann-like Domain"/>
    <property type="match status" value="1"/>
</dbReference>
<dbReference type="SUPFAM" id="SSF51735">
    <property type="entry name" value="NAD(P)-binding Rossmann-fold domains"/>
    <property type="match status" value="1"/>
</dbReference>
<accession>A0A6S6TQY8</accession>
<feature type="domain" description="Enoyl reductase (ER)" evidence="1">
    <location>
        <begin position="8"/>
        <end position="329"/>
    </location>
</feature>
<dbReference type="Pfam" id="PF08240">
    <property type="entry name" value="ADH_N"/>
    <property type="match status" value="1"/>
</dbReference>
<dbReference type="InterPro" id="IPR052711">
    <property type="entry name" value="Zinc_ADH-like"/>
</dbReference>